<sequence>MRGAEPPACTKSGEKALQHLETGRGLLTIGRAAALSVSLLALAGCVSAVADGETIDPLKSQQTAEASLAGSQEISPGKQEAVPDDRTAQAPDGATADAGQSAAVQPGLTMQGTALRATSSSIYGESPAATSAAVQPDPSNQPTPAAAAPRMNARTNSLFSNGQSEAQTANQPPQGASAGQTPAANETIAATGPTAAVDMPVSVPLPLSAQAALSGATASALQPVEVASAAAVSTPSAGPGEGEKETKGAKKTWTLASLFAPKRKEMPRETHAAQASRKKTITVSNAGQPQIASLAYASLPGVNMNPLFSVEHDAHAADEDDAPLEVANLSGLARLTPNGLILQTEKVETGCFKPELLNILRTVEAHYGRKVMVTSGLRAIKVNRKRQSRHTRCEAADIQVAGVSKWELADFLRKVPGRGGVGTYCHTESVHIDIGPQRDWNWRCRRRKG</sequence>
<gene>
    <name evidence="3" type="ORF">EMEDMD4_170075</name>
</gene>
<dbReference type="AlphaFoldDB" id="A0A508WSX3"/>
<feature type="region of interest" description="Disordered" evidence="1">
    <location>
        <begin position="126"/>
        <end position="185"/>
    </location>
</feature>
<reference evidence="3" key="1">
    <citation type="submission" date="2019-06" db="EMBL/GenBank/DDBJ databases">
        <authorList>
            <person name="Le Quere A."/>
            <person name="Colella S."/>
        </authorList>
    </citation>
    <scope>NUCLEOTIDE SEQUENCE</scope>
    <source>
        <strain evidence="3">EmedicaeMD41</strain>
    </source>
</reference>
<feature type="compositionally biased region" description="Polar residues" evidence="1">
    <location>
        <begin position="63"/>
        <end position="74"/>
    </location>
</feature>
<evidence type="ECO:0000256" key="1">
    <source>
        <dbReference type="SAM" id="MobiDB-lite"/>
    </source>
</evidence>
<dbReference type="Pfam" id="PF08291">
    <property type="entry name" value="Peptidase_M15_3"/>
    <property type="match status" value="1"/>
</dbReference>
<accession>A0A508WSX3</accession>
<dbReference type="SUPFAM" id="SSF55166">
    <property type="entry name" value="Hedgehog/DD-peptidase"/>
    <property type="match status" value="1"/>
</dbReference>
<organism evidence="3">
    <name type="scientific">Sinorhizobium medicae</name>
    <dbReference type="NCBI Taxonomy" id="110321"/>
    <lineage>
        <taxon>Bacteria</taxon>
        <taxon>Pseudomonadati</taxon>
        <taxon>Pseudomonadota</taxon>
        <taxon>Alphaproteobacteria</taxon>
        <taxon>Hyphomicrobiales</taxon>
        <taxon>Rhizobiaceae</taxon>
        <taxon>Sinorhizobium/Ensifer group</taxon>
        <taxon>Sinorhizobium</taxon>
    </lineage>
</organism>
<feature type="region of interest" description="Disordered" evidence="1">
    <location>
        <begin position="63"/>
        <end position="107"/>
    </location>
</feature>
<protein>
    <submittedName>
        <fullName evidence="3">Peptidase M15A</fullName>
    </submittedName>
</protein>
<evidence type="ECO:0000313" key="3">
    <source>
        <dbReference type="EMBL" id="VTZ60582.1"/>
    </source>
</evidence>
<feature type="compositionally biased region" description="Polar residues" evidence="1">
    <location>
        <begin position="153"/>
        <end position="184"/>
    </location>
</feature>
<name>A0A508WSX3_9HYPH</name>
<feature type="domain" description="Peptidase M15A C-terminal" evidence="2">
    <location>
        <begin position="334"/>
        <end position="433"/>
    </location>
</feature>
<dbReference type="Gene3D" id="3.30.1380.10">
    <property type="match status" value="1"/>
</dbReference>
<dbReference type="Proteomes" id="UP000507954">
    <property type="component" value="Unassembled WGS sequence"/>
</dbReference>
<dbReference type="InterPro" id="IPR009045">
    <property type="entry name" value="Zn_M74/Hedgehog-like"/>
</dbReference>
<dbReference type="EMBL" id="CABFNB010000079">
    <property type="protein sequence ID" value="VTZ60582.1"/>
    <property type="molecule type" value="Genomic_DNA"/>
</dbReference>
<feature type="compositionally biased region" description="Polar residues" evidence="1">
    <location>
        <begin position="126"/>
        <end position="143"/>
    </location>
</feature>
<dbReference type="InterPro" id="IPR013230">
    <property type="entry name" value="Peptidase_M15A_C"/>
</dbReference>
<proteinExistence type="predicted"/>
<evidence type="ECO:0000259" key="2">
    <source>
        <dbReference type="Pfam" id="PF08291"/>
    </source>
</evidence>